<feature type="compositionally biased region" description="Polar residues" evidence="1">
    <location>
        <begin position="18"/>
        <end position="27"/>
    </location>
</feature>
<feature type="compositionally biased region" description="Basic and acidic residues" evidence="1">
    <location>
        <begin position="391"/>
        <end position="412"/>
    </location>
</feature>
<feature type="compositionally biased region" description="Polar residues" evidence="1">
    <location>
        <begin position="72"/>
        <end position="88"/>
    </location>
</feature>
<feature type="region of interest" description="Disordered" evidence="1">
    <location>
        <begin position="945"/>
        <end position="971"/>
    </location>
</feature>
<feature type="region of interest" description="Disordered" evidence="1">
    <location>
        <begin position="858"/>
        <end position="878"/>
    </location>
</feature>
<feature type="region of interest" description="Disordered" evidence="1">
    <location>
        <begin position="550"/>
        <end position="580"/>
    </location>
</feature>
<feature type="compositionally biased region" description="Basic and acidic residues" evidence="1">
    <location>
        <begin position="694"/>
        <end position="710"/>
    </location>
</feature>
<feature type="compositionally biased region" description="Polar residues" evidence="1">
    <location>
        <begin position="741"/>
        <end position="750"/>
    </location>
</feature>
<reference evidence="3" key="1">
    <citation type="submission" date="2011-05" db="EMBL/GenBank/DDBJ databases">
        <authorList>
            <person name="Richards S.R."/>
            <person name="Qu J."/>
            <person name="Jiang H."/>
            <person name="Jhangiani S.N."/>
            <person name="Agravi P."/>
            <person name="Goodspeed R."/>
            <person name="Gross S."/>
            <person name="Mandapat C."/>
            <person name="Jackson L."/>
            <person name="Mathew T."/>
            <person name="Pu L."/>
            <person name="Thornton R."/>
            <person name="Saada N."/>
            <person name="Wilczek-Boney K.B."/>
            <person name="Lee S."/>
            <person name="Kovar C."/>
            <person name="Wu Y."/>
            <person name="Scherer S.E."/>
            <person name="Worley K.C."/>
            <person name="Muzny D.M."/>
            <person name="Gibbs R."/>
        </authorList>
    </citation>
    <scope>NUCLEOTIDE SEQUENCE</scope>
    <source>
        <strain evidence="3">Brora</strain>
    </source>
</reference>
<feature type="compositionally biased region" description="Basic and acidic residues" evidence="1">
    <location>
        <begin position="858"/>
        <end position="870"/>
    </location>
</feature>
<feature type="compositionally biased region" description="Basic and acidic residues" evidence="1">
    <location>
        <begin position="441"/>
        <end position="478"/>
    </location>
</feature>
<evidence type="ECO:0000313" key="3">
    <source>
        <dbReference type="Proteomes" id="UP000014500"/>
    </source>
</evidence>
<feature type="compositionally biased region" description="Polar residues" evidence="1">
    <location>
        <begin position="712"/>
        <end position="734"/>
    </location>
</feature>
<feature type="compositionally biased region" description="Basic residues" evidence="1">
    <location>
        <begin position="123"/>
        <end position="145"/>
    </location>
</feature>
<reference evidence="2" key="2">
    <citation type="submission" date="2015-02" db="UniProtKB">
        <authorList>
            <consortium name="EnsemblMetazoa"/>
        </authorList>
    </citation>
    <scope>IDENTIFICATION</scope>
</reference>
<feature type="region of interest" description="Disordered" evidence="1">
    <location>
        <begin position="655"/>
        <end position="826"/>
    </location>
</feature>
<dbReference type="EMBL" id="JH431180">
    <property type="status" value="NOT_ANNOTATED_CDS"/>
    <property type="molecule type" value="Genomic_DNA"/>
</dbReference>
<organism evidence="2 3">
    <name type="scientific">Strigamia maritima</name>
    <name type="common">European centipede</name>
    <name type="synonym">Geophilus maritimus</name>
    <dbReference type="NCBI Taxonomy" id="126957"/>
    <lineage>
        <taxon>Eukaryota</taxon>
        <taxon>Metazoa</taxon>
        <taxon>Ecdysozoa</taxon>
        <taxon>Arthropoda</taxon>
        <taxon>Myriapoda</taxon>
        <taxon>Chilopoda</taxon>
        <taxon>Pleurostigmophora</taxon>
        <taxon>Geophilomorpha</taxon>
        <taxon>Linotaeniidae</taxon>
        <taxon>Strigamia</taxon>
    </lineage>
</organism>
<keyword evidence="3" id="KW-1185">Reference proteome</keyword>
<feature type="region of interest" description="Disordered" evidence="1">
    <location>
        <begin position="1"/>
        <end position="524"/>
    </location>
</feature>
<dbReference type="EnsemblMetazoa" id="SMAR002586-RA">
    <property type="protein sequence ID" value="SMAR002586-PA"/>
    <property type="gene ID" value="SMAR002586"/>
</dbReference>
<accession>T1INK5</accession>
<feature type="compositionally biased region" description="Basic and acidic residues" evidence="1">
    <location>
        <begin position="556"/>
        <end position="567"/>
    </location>
</feature>
<feature type="region of interest" description="Disordered" evidence="1">
    <location>
        <begin position="1004"/>
        <end position="1055"/>
    </location>
</feature>
<dbReference type="AlphaFoldDB" id="T1INK5"/>
<feature type="region of interest" description="Disordered" evidence="1">
    <location>
        <begin position="592"/>
        <end position="618"/>
    </location>
</feature>
<name>T1INK5_STRMM</name>
<protein>
    <submittedName>
        <fullName evidence="2">Uncharacterized protein</fullName>
    </submittedName>
</protein>
<dbReference type="STRING" id="126957.T1INK5"/>
<sequence length="1055" mass="116348">MSHDSVFSPEHNSENDMRNAQSIQNLAMQELMDRLHPQHDSDEDDAGLPHSPCTSPTTAEVLRQGLRETSGKSRSTCSDGSLLSMGSSETDEDSLMLSSRMKLPSERHDGDGEDGAAFPLSHKAAHHKISVRPKRTHAVGRHRKLQQLTVASLPATPEDIEDMRVVSPDRSWHSVGEQAAGSSGSISRASSVMSTSDSTGSLSASASPTRKKVLPTSQELEASVRARSLAAAKQDDRASHHRRRTFSESPHREQDLKGQSEEARKDKVHSLSTVEGREIHATVVAWGYQSEMKKEERTASPPNRQGSPVCRERAHSLLATDGVKENGQVMTEDLLRSASPVRQRLSRGSASSPNSSPEQIRRINQEKVLPPLPKGVNVKTNGVLVTETENVDVRRSVQRDPSYRVAVHESKSWVEANGNELEKTPKKEENSSSLFGFGSKKKTEAAQKEKEKKEKKEEKKEKKEEKLKEEKKEKKADDSPFFSRFWGSRRSNKKKKDKKDDDDANLEADIEEKEEPVVVSEFRRQSDFPQEASVDVKAMIQSITARSTFHPTSSFRCKEQDFEDGKPVRPLKPKPLSAKSLESLGPKAFDVVPVDLDSNHPPTKSHLSGSLPKLDTGPVKIAHSVSLDTGEENANSGVMLIEGELVRLRKKAFCGEEKKTSSPPLPVLEKGSATSGGDQKRHSKRSSLLSWYSNKKDSSPAPDAKADLKSAGKSSETSGSRFWSSKKTDVSQTPKKPVKQTPETNTSQQDQARRDSISKIDIYSKRTVETPRKTSLDMSASEKCVKPVAARTQVTPKTVDPPKVSKRRPSASEGNTSPFEKSFPSATVEKPAEIMTLDSSPQLSFRKKIGVEKVEVVEKSEENGSVEGHKLVRGSVSAGKDGDSELLKVFHRRSLKIKDKEPKHVTNEIKDEIEIEVEVEVEPEAKPSSPITDEIVVERSVKGGMSNKMSKSFCSEPASAPGSRVCSTSSSGMATSNIEIVAKNGEKMEGGANMPEWRRIAQQRREQREMREKQHVTGNGHVEPSIMLQATPKHSGRSKSKVLDMVSNFQKLQVS</sequence>
<feature type="compositionally biased region" description="Basic and acidic residues" evidence="1">
    <location>
        <begin position="751"/>
        <end position="775"/>
    </location>
</feature>
<feature type="compositionally biased region" description="Basic and acidic residues" evidence="1">
    <location>
        <begin position="420"/>
        <end position="430"/>
    </location>
</feature>
<feature type="compositionally biased region" description="Basic and acidic residues" evidence="1">
    <location>
        <begin position="1004"/>
        <end position="1015"/>
    </location>
</feature>
<dbReference type="HOGENOM" id="CLU_290238_0_0_1"/>
<evidence type="ECO:0000313" key="2">
    <source>
        <dbReference type="EnsemblMetazoa" id="SMAR002586-PA"/>
    </source>
</evidence>
<feature type="compositionally biased region" description="Basic and acidic residues" evidence="1">
    <location>
        <begin position="245"/>
        <end position="280"/>
    </location>
</feature>
<feature type="compositionally biased region" description="Acidic residues" evidence="1">
    <location>
        <begin position="500"/>
        <end position="514"/>
    </location>
</feature>
<feature type="compositionally biased region" description="Low complexity" evidence="1">
    <location>
        <begin position="346"/>
        <end position="356"/>
    </location>
</feature>
<evidence type="ECO:0000256" key="1">
    <source>
        <dbReference type="SAM" id="MobiDB-lite"/>
    </source>
</evidence>
<feature type="compositionally biased region" description="Low complexity" evidence="1">
    <location>
        <begin position="182"/>
        <end position="208"/>
    </location>
</feature>
<feature type="compositionally biased region" description="Basic and acidic residues" evidence="1">
    <location>
        <begin position="31"/>
        <end position="40"/>
    </location>
</feature>
<proteinExistence type="predicted"/>
<dbReference type="Proteomes" id="UP000014500">
    <property type="component" value="Unassembled WGS sequence"/>
</dbReference>